<keyword evidence="4" id="KW-1185">Reference proteome</keyword>
<accession>A0ABP6ZCX4</accession>
<reference evidence="4" key="1">
    <citation type="journal article" date="2019" name="Int. J. Syst. Evol. Microbiol.">
        <title>The Global Catalogue of Microorganisms (GCM) 10K type strain sequencing project: providing services to taxonomists for standard genome sequencing and annotation.</title>
        <authorList>
            <consortium name="The Broad Institute Genomics Platform"/>
            <consortium name="The Broad Institute Genome Sequencing Center for Infectious Disease"/>
            <person name="Wu L."/>
            <person name="Ma J."/>
        </authorList>
    </citation>
    <scope>NUCLEOTIDE SEQUENCE [LARGE SCALE GENOMIC DNA]</scope>
    <source>
        <strain evidence="4">JCM 17326</strain>
    </source>
</reference>
<feature type="region of interest" description="Disordered" evidence="1">
    <location>
        <begin position="34"/>
        <end position="76"/>
    </location>
</feature>
<proteinExistence type="predicted"/>
<evidence type="ECO:0000313" key="4">
    <source>
        <dbReference type="Proteomes" id="UP001500630"/>
    </source>
</evidence>
<feature type="transmembrane region" description="Helical" evidence="2">
    <location>
        <begin position="226"/>
        <end position="250"/>
    </location>
</feature>
<gene>
    <name evidence="3" type="ORF">GCM10022419_106020</name>
</gene>
<dbReference type="Proteomes" id="UP001500630">
    <property type="component" value="Unassembled WGS sequence"/>
</dbReference>
<feature type="transmembrane region" description="Helical" evidence="2">
    <location>
        <begin position="359"/>
        <end position="382"/>
    </location>
</feature>
<keyword evidence="2" id="KW-0472">Membrane</keyword>
<organism evidence="3 4">
    <name type="scientific">Nonomuraea rosea</name>
    <dbReference type="NCBI Taxonomy" id="638574"/>
    <lineage>
        <taxon>Bacteria</taxon>
        <taxon>Bacillati</taxon>
        <taxon>Actinomycetota</taxon>
        <taxon>Actinomycetes</taxon>
        <taxon>Streptosporangiales</taxon>
        <taxon>Streptosporangiaceae</taxon>
        <taxon>Nonomuraea</taxon>
    </lineage>
</organism>
<name>A0ABP6ZCX4_9ACTN</name>
<evidence type="ECO:0000256" key="1">
    <source>
        <dbReference type="SAM" id="MobiDB-lite"/>
    </source>
</evidence>
<dbReference type="RefSeq" id="WP_345574062.1">
    <property type="nucleotide sequence ID" value="NZ_BAABDQ010000039.1"/>
</dbReference>
<feature type="transmembrane region" description="Helical" evidence="2">
    <location>
        <begin position="144"/>
        <end position="172"/>
    </location>
</feature>
<protein>
    <recommendedName>
        <fullName evidence="5">ABC transporter permease</fullName>
    </recommendedName>
</protein>
<comment type="caution">
    <text evidence="3">The sequence shown here is derived from an EMBL/GenBank/DDBJ whole genome shotgun (WGS) entry which is preliminary data.</text>
</comment>
<keyword evidence="2" id="KW-0812">Transmembrane</keyword>
<feature type="transmembrane region" description="Helical" evidence="2">
    <location>
        <begin position="193"/>
        <end position="220"/>
    </location>
</feature>
<dbReference type="SUPFAM" id="SSF101898">
    <property type="entry name" value="NHL repeat"/>
    <property type="match status" value="1"/>
</dbReference>
<evidence type="ECO:0008006" key="5">
    <source>
        <dbReference type="Google" id="ProtNLM"/>
    </source>
</evidence>
<feature type="transmembrane region" description="Helical" evidence="2">
    <location>
        <begin position="97"/>
        <end position="124"/>
    </location>
</feature>
<feature type="transmembrane region" description="Helical" evidence="2">
    <location>
        <begin position="301"/>
        <end position="327"/>
    </location>
</feature>
<evidence type="ECO:0000313" key="3">
    <source>
        <dbReference type="EMBL" id="GAA3604193.1"/>
    </source>
</evidence>
<evidence type="ECO:0000256" key="2">
    <source>
        <dbReference type="SAM" id="Phobius"/>
    </source>
</evidence>
<dbReference type="EMBL" id="BAABDQ010000039">
    <property type="protein sequence ID" value="GAA3604193.1"/>
    <property type="molecule type" value="Genomic_DNA"/>
</dbReference>
<sequence>MPSPDQLFAKLRARQARAWLWVQTLILLVQASGRRSGGDVTPHGARPGPVPSGQRLSRLTGESAEGGGVADDRHTHARDEVRRDRVLWPAYATAARYLVGLAVPAVAVFLPIGLLAASALALLADGSVAVVDGDFELIGAPDTSLLAWSAAVLVVSVAGQAVALPATVVLATARLVGKGVSNSGAMRAAARRWPAMAALVLVGVVAFTVALAAGLGVLVWTGAQVTAYAVVAVLTLSAMPCLLAVAPVVLEGRSARGALARAYRLTGGASWATPLRLAFGVVLLPALTVGAVNWAVSGLPIVPAVAGYVLALATVPFQGAVIARLFLHRLVIKGTLAEFREVVDGLPASTPRPAGRVPVLAALLLPGLLYGGAVLINPLSWLQVSETAVTGNWSRDLDSELAEEDGHPKPELETADLRALYAGPGGRMVMLLDGSAEAQLLTCMDSGCTRTRFTRAEPADAAGGYTAAGSRLADGRLVVSTWAQEGVNEDGLVSEESWRARLGLLICDETGCVPAPDGKPITEVTQSSQDRMVALAARPGGGLLVAQLHEFPLSERDADQEGLSITICDDPACTRPRTKEIAKLPADRHVAGGRGLVAGVGPDDRPVMLRFDRDTGSIFVISCDDPACVRARVGQPVQAGSLDYASSRDRGAVTVMAVRADGRPLIAYRDVRDGAIKLLDCHTRECSRADTATLSEPGRNTAPAIALDRHGRALVAYQDLDRERIVIAACTRTRCTPTPVTTIRRGGGDGLAMALDGHGRPMIAWMDVEGWDEWDLIVTTPLNLP</sequence>
<keyword evidence="2" id="KW-1133">Transmembrane helix</keyword>
<feature type="transmembrane region" description="Helical" evidence="2">
    <location>
        <begin position="271"/>
        <end position="295"/>
    </location>
</feature>